<dbReference type="EMBL" id="LPHD01000049">
    <property type="protein sequence ID" value="KWA83713.1"/>
    <property type="molecule type" value="Genomic_DNA"/>
</dbReference>
<proteinExistence type="predicted"/>
<organism evidence="2 3">
    <name type="scientific">Burkholderia ubonensis</name>
    <dbReference type="NCBI Taxonomy" id="101571"/>
    <lineage>
        <taxon>Bacteria</taxon>
        <taxon>Pseudomonadati</taxon>
        <taxon>Pseudomonadota</taxon>
        <taxon>Betaproteobacteria</taxon>
        <taxon>Burkholderiales</taxon>
        <taxon>Burkholderiaceae</taxon>
        <taxon>Burkholderia</taxon>
        <taxon>Burkholderia cepacia complex</taxon>
    </lineage>
</organism>
<accession>A0A106QBA8</accession>
<evidence type="ECO:0000256" key="1">
    <source>
        <dbReference type="SAM" id="MobiDB-lite"/>
    </source>
</evidence>
<comment type="caution">
    <text evidence="2">The sequence shown here is derived from an EMBL/GenBank/DDBJ whole genome shotgun (WGS) entry which is preliminary data.</text>
</comment>
<dbReference type="Proteomes" id="UP000060630">
    <property type="component" value="Unassembled WGS sequence"/>
</dbReference>
<evidence type="ECO:0000313" key="2">
    <source>
        <dbReference type="EMBL" id="KWA83713.1"/>
    </source>
</evidence>
<reference evidence="2 3" key="1">
    <citation type="submission" date="2015-11" db="EMBL/GenBank/DDBJ databases">
        <title>Expanding the genomic diversity of Burkholderia species for the development of highly accurate diagnostics.</title>
        <authorList>
            <person name="Sahl J."/>
            <person name="Keim P."/>
            <person name="Wagner D."/>
        </authorList>
    </citation>
    <scope>NUCLEOTIDE SEQUENCE [LARGE SCALE GENOMIC DNA]</scope>
    <source>
        <strain evidence="2 3">MSMB2087WGS</strain>
    </source>
</reference>
<dbReference type="AlphaFoldDB" id="A0A106QBA8"/>
<protein>
    <submittedName>
        <fullName evidence="2">Uncharacterized protein</fullName>
    </submittedName>
</protein>
<name>A0A106QBA8_9BURK</name>
<feature type="region of interest" description="Disordered" evidence="1">
    <location>
        <begin position="32"/>
        <end position="65"/>
    </location>
</feature>
<sequence length="65" mass="7180">MFRPDDLMTVLELECTLGGRRYDHFDHDAANRTASSARSGAVLPVGPIGIGERRDTPNGEYLPTY</sequence>
<evidence type="ECO:0000313" key="3">
    <source>
        <dbReference type="Proteomes" id="UP000060630"/>
    </source>
</evidence>
<gene>
    <name evidence="2" type="ORF">WL29_20310</name>
</gene>